<organism evidence="1 2">
    <name type="scientific">Haloarcula tailed virus 2</name>
    <dbReference type="NCBI Taxonomy" id="2877989"/>
    <lineage>
        <taxon>Viruses</taxon>
        <taxon>Duplodnaviria</taxon>
        <taxon>Heunggongvirae</taxon>
        <taxon>Uroviricota</taxon>
        <taxon>Caudoviricetes</taxon>
        <taxon>Thumleimavirales</taxon>
        <taxon>Soleiviridae</taxon>
        <taxon>Eilatmyovirus</taxon>
        <taxon>Eilatmyovirus salis</taxon>
        <taxon>Eilatmyovirus HATV2</taxon>
    </lineage>
</organism>
<evidence type="ECO:0000313" key="2">
    <source>
        <dbReference type="Proteomes" id="UP000827814"/>
    </source>
</evidence>
<evidence type="ECO:0000313" key="1">
    <source>
        <dbReference type="EMBL" id="UBF23178.1"/>
    </source>
</evidence>
<dbReference type="EMBL" id="MZ334525">
    <property type="protein sequence ID" value="UBF23178.1"/>
    <property type="molecule type" value="Genomic_DNA"/>
</dbReference>
<keyword evidence="2" id="KW-1185">Reference proteome</keyword>
<sequence>MVDTFRDALIDRDRDIVVESGDIILTQDREENIAQSVSIGAGDVIRDLIGGQLTAQIVENARTQIAERLRDDVQIEDVVSATITEINKAEGSVTIRVVLRSDPDFEIEVQA</sequence>
<dbReference type="Proteomes" id="UP000827814">
    <property type="component" value="Segment"/>
</dbReference>
<gene>
    <name evidence="1" type="ORF">HATV-2_gp27</name>
</gene>
<proteinExistence type="predicted"/>
<name>A0AAE9BZ95_9CAUD</name>
<reference evidence="1" key="1">
    <citation type="submission" date="2021-05" db="EMBL/GenBank/DDBJ databases">
        <title>Diversity, taxonomy and evolution of archaeal viruses of the class Caudoviricetes.</title>
        <authorList>
            <person name="Liu Y."/>
            <person name="Demina T.A."/>
            <person name="Roux S."/>
            <person name="Aiewsakun P."/>
            <person name="Kazlauskas D."/>
            <person name="Simmonds P."/>
            <person name="Prangishvili D."/>
            <person name="Oksanen H.M."/>
            <person name="Krupovic M."/>
        </authorList>
    </citation>
    <scope>NUCLEOTIDE SEQUENCE</scope>
    <source>
        <strain evidence="1">HATV-2/44</strain>
    </source>
</reference>
<accession>A0AAE9BZ95</accession>
<protein>
    <submittedName>
        <fullName evidence="1">T4 gp25-like baseplate wedge protein</fullName>
    </submittedName>
</protein>